<dbReference type="GO" id="GO:0008681">
    <property type="term" value="F:2-octaprenyl-6-methoxyphenol hydroxylase activity"/>
    <property type="evidence" value="ECO:0007669"/>
    <property type="project" value="InterPro"/>
</dbReference>
<dbReference type="UniPathway" id="UPA00232"/>
<organism evidence="10 11">
    <name type="scientific">Pseudidiomarina planktonica</name>
    <dbReference type="NCBI Taxonomy" id="1323738"/>
    <lineage>
        <taxon>Bacteria</taxon>
        <taxon>Pseudomonadati</taxon>
        <taxon>Pseudomonadota</taxon>
        <taxon>Gammaproteobacteria</taxon>
        <taxon>Alteromonadales</taxon>
        <taxon>Idiomarinaceae</taxon>
        <taxon>Pseudidiomarina</taxon>
    </lineage>
</organism>
<comment type="cofactor">
    <cofactor evidence="1">
        <name>FAD</name>
        <dbReference type="ChEBI" id="CHEBI:57692"/>
    </cofactor>
</comment>
<dbReference type="NCBIfam" id="TIGR01984">
    <property type="entry name" value="UbiH"/>
    <property type="match status" value="1"/>
</dbReference>
<dbReference type="InterPro" id="IPR010971">
    <property type="entry name" value="UbiH/COQ6"/>
</dbReference>
<gene>
    <name evidence="10" type="ORF">SAMN06297229_2235</name>
</gene>
<evidence type="ECO:0000256" key="4">
    <source>
        <dbReference type="ARBA" id="ARBA00022630"/>
    </source>
</evidence>
<dbReference type="PRINTS" id="PR00420">
    <property type="entry name" value="RNGMNOXGNASE"/>
</dbReference>
<dbReference type="PANTHER" id="PTHR43876:SF8">
    <property type="entry name" value="2-OCTAPRENYL-6-METHOXYPHENOL HYDROXYLASE"/>
    <property type="match status" value="1"/>
</dbReference>
<comment type="pathway">
    <text evidence="2">Cofactor biosynthesis; ubiquinone biosynthesis.</text>
</comment>
<dbReference type="SUPFAM" id="SSF51905">
    <property type="entry name" value="FAD/NAD(P)-binding domain"/>
    <property type="match status" value="1"/>
</dbReference>
<evidence type="ECO:0000259" key="9">
    <source>
        <dbReference type="Pfam" id="PF01494"/>
    </source>
</evidence>
<evidence type="ECO:0000256" key="3">
    <source>
        <dbReference type="ARBA" id="ARBA00005349"/>
    </source>
</evidence>
<evidence type="ECO:0000256" key="8">
    <source>
        <dbReference type="SAM" id="Phobius"/>
    </source>
</evidence>
<keyword evidence="8" id="KW-0472">Membrane</keyword>
<protein>
    <submittedName>
        <fullName evidence="10">2-octaprenyl-6-methoxyphenol hydroxylase /2-octaprenyl-3-methyl-6-methoxy-1,4-benzoquinol hydroxylase</fullName>
    </submittedName>
</protein>
<dbReference type="GO" id="GO:0071949">
    <property type="term" value="F:FAD binding"/>
    <property type="evidence" value="ECO:0007669"/>
    <property type="project" value="InterPro"/>
</dbReference>
<dbReference type="InterPro" id="IPR036188">
    <property type="entry name" value="FAD/NAD-bd_sf"/>
</dbReference>
<dbReference type="NCBIfam" id="TIGR01988">
    <property type="entry name" value="Ubi-OHases"/>
    <property type="match status" value="1"/>
</dbReference>
<sequence length="396" mass="42401">MAATAVASAPTAHIGIAGGGLVGALAAVLLARSRPDWQILVIEPQAAGPARDKRTIALAAGTVEILAREQLWPALAEHACAIEHIHVSDRGHAGMVRLHAADEGVAALGQVVAAAQLNQVLFDACQQQPNIQWLGGQAVTGVTQQQDTVVLELSDADPVQVQLLIGADGQKSQVRQQLGIAMQATDYQQVGIIGRLQLAQSLKGWAYERFTDSGPMALLPVQPGPQETAVASLVWSVTPDRADALLTCPEAEFIEQCQTEFGFRAGRFTGVSERVAFPLQLQLAERSVSHRCVLVGNASHALHPIAGQGFNLGVRDVLALVTALKQVDDAGAYQSLRHYWQRREQDYQVTIGLTEWLVHGFSNNYSALTGPRNMALLALDKVGPLRHAFARKAMGK</sequence>
<evidence type="ECO:0000313" key="11">
    <source>
        <dbReference type="Proteomes" id="UP000194450"/>
    </source>
</evidence>
<evidence type="ECO:0000256" key="2">
    <source>
        <dbReference type="ARBA" id="ARBA00004749"/>
    </source>
</evidence>
<keyword evidence="7" id="KW-0503">Monooxygenase</keyword>
<accession>A0A1Y6FZH0</accession>
<keyword evidence="11" id="KW-1185">Reference proteome</keyword>
<dbReference type="RefSeq" id="WP_086435364.1">
    <property type="nucleotide sequence ID" value="NZ_FXWH01000003.1"/>
</dbReference>
<dbReference type="GO" id="GO:0006744">
    <property type="term" value="P:ubiquinone biosynthetic process"/>
    <property type="evidence" value="ECO:0007669"/>
    <property type="project" value="UniProtKB-UniPathway"/>
</dbReference>
<evidence type="ECO:0000256" key="7">
    <source>
        <dbReference type="ARBA" id="ARBA00023033"/>
    </source>
</evidence>
<dbReference type="AlphaFoldDB" id="A0A1Y6FZH0"/>
<dbReference type="InterPro" id="IPR011295">
    <property type="entry name" value="UbiH"/>
</dbReference>
<evidence type="ECO:0000256" key="5">
    <source>
        <dbReference type="ARBA" id="ARBA00022827"/>
    </source>
</evidence>
<proteinExistence type="inferred from homology"/>
<reference evidence="11" key="1">
    <citation type="submission" date="2017-04" db="EMBL/GenBank/DDBJ databases">
        <authorList>
            <person name="Varghese N."/>
            <person name="Submissions S."/>
        </authorList>
    </citation>
    <scope>NUCLEOTIDE SEQUENCE [LARGE SCALE GENOMIC DNA]</scope>
</reference>
<dbReference type="EMBL" id="FXWH01000003">
    <property type="protein sequence ID" value="SMQ80476.1"/>
    <property type="molecule type" value="Genomic_DNA"/>
</dbReference>
<dbReference type="InterPro" id="IPR051205">
    <property type="entry name" value="UbiH/COQ6_monooxygenase"/>
</dbReference>
<dbReference type="NCBIfam" id="NF004356">
    <property type="entry name" value="PRK05732.1"/>
    <property type="match status" value="1"/>
</dbReference>
<dbReference type="PROSITE" id="PS01304">
    <property type="entry name" value="UBIH"/>
    <property type="match status" value="1"/>
</dbReference>
<feature type="domain" description="FAD-binding" evidence="9">
    <location>
        <begin position="14"/>
        <end position="344"/>
    </location>
</feature>
<dbReference type="Proteomes" id="UP000194450">
    <property type="component" value="Unassembled WGS sequence"/>
</dbReference>
<keyword evidence="5" id="KW-0274">FAD</keyword>
<dbReference type="InterPro" id="IPR002938">
    <property type="entry name" value="FAD-bd"/>
</dbReference>
<dbReference type="PANTHER" id="PTHR43876">
    <property type="entry name" value="UBIQUINONE BIOSYNTHESIS MONOOXYGENASE COQ6, MITOCHONDRIAL"/>
    <property type="match status" value="1"/>
</dbReference>
<feature type="transmembrane region" description="Helical" evidence="8">
    <location>
        <begin position="12"/>
        <end position="31"/>
    </location>
</feature>
<keyword evidence="6" id="KW-0560">Oxidoreductase</keyword>
<dbReference type="InterPro" id="IPR018168">
    <property type="entry name" value="Ubi_Hdrlase_CS"/>
</dbReference>
<name>A0A1Y6FZH0_9GAMM</name>
<comment type="similarity">
    <text evidence="3">Belongs to the UbiH/COQ6 family.</text>
</comment>
<dbReference type="Gene3D" id="3.50.50.60">
    <property type="entry name" value="FAD/NAD(P)-binding domain"/>
    <property type="match status" value="2"/>
</dbReference>
<keyword evidence="8" id="KW-0812">Transmembrane</keyword>
<keyword evidence="8" id="KW-1133">Transmembrane helix</keyword>
<keyword evidence="4" id="KW-0285">Flavoprotein</keyword>
<evidence type="ECO:0000256" key="6">
    <source>
        <dbReference type="ARBA" id="ARBA00023002"/>
    </source>
</evidence>
<dbReference type="OrthoDB" id="9769565at2"/>
<evidence type="ECO:0000313" key="10">
    <source>
        <dbReference type="EMBL" id="SMQ80476.1"/>
    </source>
</evidence>
<dbReference type="Pfam" id="PF01494">
    <property type="entry name" value="FAD_binding_3"/>
    <property type="match status" value="1"/>
</dbReference>
<evidence type="ECO:0000256" key="1">
    <source>
        <dbReference type="ARBA" id="ARBA00001974"/>
    </source>
</evidence>